<dbReference type="PROSITE" id="PS50929">
    <property type="entry name" value="ABC_TM1F"/>
    <property type="match status" value="1"/>
</dbReference>
<feature type="transmembrane region" description="Helical" evidence="8">
    <location>
        <begin position="213"/>
        <end position="237"/>
    </location>
</feature>
<dbReference type="STRING" id="98765.A0A2R6S4B1"/>
<dbReference type="Gene3D" id="3.40.50.300">
    <property type="entry name" value="P-loop containing nucleotide triphosphate hydrolases"/>
    <property type="match status" value="1"/>
</dbReference>
<evidence type="ECO:0000256" key="1">
    <source>
        <dbReference type="ARBA" id="ARBA00022448"/>
    </source>
</evidence>
<dbReference type="InterPro" id="IPR027417">
    <property type="entry name" value="P-loop_NTPase"/>
</dbReference>
<dbReference type="GO" id="GO:0016020">
    <property type="term" value="C:membrane"/>
    <property type="evidence" value="ECO:0007669"/>
    <property type="project" value="InterPro"/>
</dbReference>
<feature type="domain" description="ABC transmembrane type-1" evidence="10">
    <location>
        <begin position="84"/>
        <end position="235"/>
    </location>
</feature>
<proteinExistence type="predicted"/>
<evidence type="ECO:0000256" key="6">
    <source>
        <dbReference type="ARBA" id="ARBA00023136"/>
    </source>
</evidence>
<name>A0A2R6S4B1_9APHY</name>
<keyword evidence="12" id="KW-1185">Reference proteome</keyword>
<evidence type="ECO:0000256" key="8">
    <source>
        <dbReference type="SAM" id="Phobius"/>
    </source>
</evidence>
<gene>
    <name evidence="11" type="ORF">PHLCEN_2v994</name>
</gene>
<dbReference type="InterPro" id="IPR036640">
    <property type="entry name" value="ABC1_TM_sf"/>
</dbReference>
<dbReference type="CDD" id="cd03250">
    <property type="entry name" value="ABCC_MRP_domain1"/>
    <property type="match status" value="1"/>
</dbReference>
<keyword evidence="3" id="KW-0547">Nucleotide-binding</keyword>
<dbReference type="Pfam" id="PF00005">
    <property type="entry name" value="ABC_tran"/>
    <property type="match status" value="1"/>
</dbReference>
<dbReference type="InterPro" id="IPR011527">
    <property type="entry name" value="ABC1_TM_dom"/>
</dbReference>
<dbReference type="PANTHER" id="PTHR24223:SF356">
    <property type="entry name" value="ATP-BINDING CASSETTE TRANSPORTER ABC4"/>
    <property type="match status" value="1"/>
</dbReference>
<dbReference type="PANTHER" id="PTHR24223">
    <property type="entry name" value="ATP-BINDING CASSETTE SUB-FAMILY C"/>
    <property type="match status" value="1"/>
</dbReference>
<accession>A0A2R6S4B1</accession>
<feature type="transmembrane region" description="Helical" evidence="8">
    <location>
        <begin position="135"/>
        <end position="155"/>
    </location>
</feature>
<dbReference type="Pfam" id="PF00664">
    <property type="entry name" value="ABC_membrane"/>
    <property type="match status" value="1"/>
</dbReference>
<sequence length="565" mass="61905">MQGIVTQVVFDHALRIRLKAEASESDDKDLTATYSPDLGFVVDEEETSTLAEDQRSSEGRDKSTDGREANSRASSASVASESRDSNMIGKINNLVTTDLNAIEGGRGLLLVVFYTPLQIAMSVAFLYVILGWSAFVGIGFMIALLFLPGVVTKLSHGVQVEKMKKSDARVQTVTETMSGAIRTVKLFGWERKISARIDQQRQEELKAVRKAKLLWLGSCVLTNLIPVVTMVIMFATYTELLDAFTNKAEITSTRLASNPSDLIGIRAASFTWDGNNDGTETPSPNKRSFKLCINDELIFKRGHINLIIGQTGSGKTSLLMALLGEMHYIPMGPGSMVSLPRGDGVAYHAQESWIMNETIRNNILFDSPYDEERYKKVIEQCALERDLSLFDAGDETEVGERGITLSGGQKVLAALDVHTAQWIVEKCLKGDLVQGRTVILVTHNVALASPIAEFVICLSPDGRVLSTGSLSNALAKEKKLSAEAAQEIEQLQQVEKETFSTDTVVTTQQTSGKLVVAEEISVGHVSWTARMLFASQVGVVVDSWILALWAREYDTQDPSEVSVRQ</sequence>
<dbReference type="Gene3D" id="1.20.1560.10">
    <property type="entry name" value="ABC transporter type 1, transmembrane domain"/>
    <property type="match status" value="1"/>
</dbReference>
<dbReference type="InterPro" id="IPR050173">
    <property type="entry name" value="ABC_transporter_C-like"/>
</dbReference>
<dbReference type="GO" id="GO:0140359">
    <property type="term" value="F:ABC-type transporter activity"/>
    <property type="evidence" value="ECO:0007669"/>
    <property type="project" value="InterPro"/>
</dbReference>
<feature type="region of interest" description="Disordered" evidence="7">
    <location>
        <begin position="25"/>
        <end position="81"/>
    </location>
</feature>
<evidence type="ECO:0000313" key="12">
    <source>
        <dbReference type="Proteomes" id="UP000186601"/>
    </source>
</evidence>
<feature type="transmembrane region" description="Helical" evidence="8">
    <location>
        <begin position="108"/>
        <end position="129"/>
    </location>
</feature>
<feature type="compositionally biased region" description="Low complexity" evidence="7">
    <location>
        <begin position="71"/>
        <end position="80"/>
    </location>
</feature>
<evidence type="ECO:0000256" key="2">
    <source>
        <dbReference type="ARBA" id="ARBA00022692"/>
    </source>
</evidence>
<evidence type="ECO:0000256" key="7">
    <source>
        <dbReference type="SAM" id="MobiDB-lite"/>
    </source>
</evidence>
<dbReference type="SUPFAM" id="SSF90123">
    <property type="entry name" value="ABC transporter transmembrane region"/>
    <property type="match status" value="1"/>
</dbReference>
<keyword evidence="6 8" id="KW-0472">Membrane</keyword>
<reference evidence="11 12" key="1">
    <citation type="submission" date="2018-02" db="EMBL/GenBank/DDBJ databases">
        <title>Genome sequence of the basidiomycete white-rot fungus Phlebia centrifuga.</title>
        <authorList>
            <person name="Granchi Z."/>
            <person name="Peng M."/>
            <person name="de Vries R.P."/>
            <person name="Hilden K."/>
            <person name="Makela M.R."/>
            <person name="Grigoriev I."/>
            <person name="Riley R."/>
        </authorList>
    </citation>
    <scope>NUCLEOTIDE SEQUENCE [LARGE SCALE GENOMIC DNA]</scope>
    <source>
        <strain evidence="11 12">FBCC195</strain>
    </source>
</reference>
<keyword evidence="1" id="KW-0813">Transport</keyword>
<dbReference type="AlphaFoldDB" id="A0A2R6S4B1"/>
<dbReference type="SUPFAM" id="SSF52540">
    <property type="entry name" value="P-loop containing nucleoside triphosphate hydrolases"/>
    <property type="match status" value="1"/>
</dbReference>
<dbReference type="GO" id="GO:0005524">
    <property type="term" value="F:ATP binding"/>
    <property type="evidence" value="ECO:0007669"/>
    <property type="project" value="UniProtKB-KW"/>
</dbReference>
<evidence type="ECO:0000256" key="4">
    <source>
        <dbReference type="ARBA" id="ARBA00022840"/>
    </source>
</evidence>
<evidence type="ECO:0000259" key="9">
    <source>
        <dbReference type="PROSITE" id="PS50893"/>
    </source>
</evidence>
<evidence type="ECO:0000313" key="11">
    <source>
        <dbReference type="EMBL" id="PSS37121.1"/>
    </source>
</evidence>
<evidence type="ECO:0000259" key="10">
    <source>
        <dbReference type="PROSITE" id="PS50929"/>
    </source>
</evidence>
<keyword evidence="5 8" id="KW-1133">Transmembrane helix</keyword>
<dbReference type="PROSITE" id="PS50893">
    <property type="entry name" value="ABC_TRANSPORTER_2"/>
    <property type="match status" value="1"/>
</dbReference>
<dbReference type="GO" id="GO:0016887">
    <property type="term" value="F:ATP hydrolysis activity"/>
    <property type="evidence" value="ECO:0007669"/>
    <property type="project" value="InterPro"/>
</dbReference>
<dbReference type="Proteomes" id="UP000186601">
    <property type="component" value="Unassembled WGS sequence"/>
</dbReference>
<dbReference type="InterPro" id="IPR003439">
    <property type="entry name" value="ABC_transporter-like_ATP-bd"/>
</dbReference>
<protein>
    <submittedName>
        <fullName evidence="11">Uncharacterized protein</fullName>
    </submittedName>
</protein>
<keyword evidence="2 8" id="KW-0812">Transmembrane</keyword>
<dbReference type="OrthoDB" id="6500128at2759"/>
<evidence type="ECO:0000256" key="5">
    <source>
        <dbReference type="ARBA" id="ARBA00022989"/>
    </source>
</evidence>
<evidence type="ECO:0000256" key="3">
    <source>
        <dbReference type="ARBA" id="ARBA00022741"/>
    </source>
</evidence>
<organism evidence="11 12">
    <name type="scientific">Hermanssonia centrifuga</name>
    <dbReference type="NCBI Taxonomy" id="98765"/>
    <lineage>
        <taxon>Eukaryota</taxon>
        <taxon>Fungi</taxon>
        <taxon>Dikarya</taxon>
        <taxon>Basidiomycota</taxon>
        <taxon>Agaricomycotina</taxon>
        <taxon>Agaricomycetes</taxon>
        <taxon>Polyporales</taxon>
        <taxon>Meruliaceae</taxon>
        <taxon>Hermanssonia</taxon>
    </lineage>
</organism>
<comment type="caution">
    <text evidence="11">The sequence shown here is derived from an EMBL/GenBank/DDBJ whole genome shotgun (WGS) entry which is preliminary data.</text>
</comment>
<keyword evidence="4" id="KW-0067">ATP-binding</keyword>
<feature type="compositionally biased region" description="Basic and acidic residues" evidence="7">
    <location>
        <begin position="52"/>
        <end position="70"/>
    </location>
</feature>
<feature type="domain" description="ABC transporter" evidence="9">
    <location>
        <begin position="265"/>
        <end position="486"/>
    </location>
</feature>
<dbReference type="CDD" id="cd18596">
    <property type="entry name" value="ABC_6TM_VMR1_D1_like"/>
    <property type="match status" value="1"/>
</dbReference>
<dbReference type="EMBL" id="MLYV02000081">
    <property type="protein sequence ID" value="PSS37121.1"/>
    <property type="molecule type" value="Genomic_DNA"/>
</dbReference>